<name>M1VP16_STRSU</name>
<feature type="transmembrane region" description="Helical" evidence="1">
    <location>
        <begin position="387"/>
        <end position="404"/>
    </location>
</feature>
<feature type="transmembrane region" description="Helical" evidence="1">
    <location>
        <begin position="364"/>
        <end position="381"/>
    </location>
</feature>
<reference evidence="2" key="2">
    <citation type="journal article" date="2013" name="PLoS ONE">
        <title>Development of Multiplex PCR Assays for the Identification of the 33 Serotypes of Streptococcus suis.</title>
        <authorList>
            <person name="Liu Z."/>
            <person name="Zheng H."/>
            <person name="Gottschalk M."/>
            <person name="Bai X."/>
            <person name="Lan R."/>
            <person name="Ji S."/>
            <person name="Liu H."/>
            <person name="Xu J."/>
        </authorList>
    </citation>
    <scope>NUCLEOTIDE SEQUENCE</scope>
    <source>
        <strain evidence="2">86-5192</strain>
    </source>
</reference>
<feature type="transmembrane region" description="Helical" evidence="1">
    <location>
        <begin position="37"/>
        <end position="56"/>
    </location>
</feature>
<evidence type="ECO:0000313" key="2">
    <source>
        <dbReference type="EMBL" id="AGS58348.1"/>
    </source>
</evidence>
<feature type="transmembrane region" description="Helical" evidence="1">
    <location>
        <begin position="242"/>
        <end position="263"/>
    </location>
</feature>
<gene>
    <name evidence="3" type="primary">cps20I</name>
</gene>
<feature type="transmembrane region" description="Helical" evidence="1">
    <location>
        <begin position="166"/>
        <end position="184"/>
    </location>
</feature>
<sequence>MIKIIKIDSKKLFYLLLILSCSAIYGLNYWFSDVYTTDFMVISTMIVSVFSVLLHHKINLGTYYILPILLNLLMWISGIIVAFEHELQLSTILKESYFTIAPVIIYISYHSIIRNKYNIVSFLKLITISSIICNLISMLEFAFALYGTDLLKINVFSKMRNGTPRFIIGEVIIILAFFLSYSILINSNKNILNNKLHLANVVLTLLNLEFIIKTRTLSLYVLITILVVSLFNKQLSRNVKIFIAIIFLFSLIIVINSNIMYWVEDTINNDYGIQMRFYEIEYYVNYFKNNWIAGVGFLSSSSNSSTYNVVMGPYGKYYTSDVGIIGLLFKNGIIGLFWIFSWFYTSIKILLKNMKFIPNYYSMFMKMIVVFYLISCINLIFTDTPRFPYIALGMIIIESSGFFIE</sequence>
<keyword evidence="1" id="KW-0472">Membrane</keyword>
<proteinExistence type="predicted"/>
<keyword evidence="1" id="KW-0812">Transmembrane</keyword>
<feature type="transmembrane region" description="Helical" evidence="1">
    <location>
        <begin position="322"/>
        <end position="344"/>
    </location>
</feature>
<feature type="transmembrane region" description="Helical" evidence="1">
    <location>
        <begin position="63"/>
        <end position="83"/>
    </location>
</feature>
<organism evidence="3">
    <name type="scientific">Streptococcus suis</name>
    <dbReference type="NCBI Taxonomy" id="1307"/>
    <lineage>
        <taxon>Bacteria</taxon>
        <taxon>Bacillati</taxon>
        <taxon>Bacillota</taxon>
        <taxon>Bacilli</taxon>
        <taxon>Lactobacillales</taxon>
        <taxon>Streptococcaceae</taxon>
        <taxon>Streptococcus</taxon>
    </lineage>
</organism>
<dbReference type="AlphaFoldDB" id="M1VP16"/>
<dbReference type="EMBL" id="KC537377">
    <property type="protein sequence ID" value="AGS58348.1"/>
    <property type="molecule type" value="Genomic_DNA"/>
</dbReference>
<dbReference type="EMBL" id="AB737826">
    <property type="protein sequence ID" value="BAM94792.1"/>
    <property type="molecule type" value="Genomic_DNA"/>
</dbReference>
<feature type="transmembrane region" description="Helical" evidence="1">
    <location>
        <begin position="125"/>
        <end position="146"/>
    </location>
</feature>
<evidence type="ECO:0000256" key="1">
    <source>
        <dbReference type="SAM" id="Phobius"/>
    </source>
</evidence>
<keyword evidence="1" id="KW-1133">Transmembrane helix</keyword>
<feature type="transmembrane region" description="Helical" evidence="1">
    <location>
        <begin position="12"/>
        <end position="31"/>
    </location>
</feature>
<feature type="transmembrane region" description="Helical" evidence="1">
    <location>
        <begin position="95"/>
        <end position="113"/>
    </location>
</feature>
<reference evidence="3" key="1">
    <citation type="journal article" date="2013" name="Appl. Environ. Microbiol.">
        <title>Genetic analysis of capsular polysaccharide synthesis gene clusters from all serotypes of Streptococcus suis: potential mechanisms for generation of capsular variation.</title>
        <authorList>
            <person name="Okura M."/>
            <person name="Takamatsu D."/>
            <person name="Maruyama F."/>
            <person name="Nozawa T."/>
            <person name="Nakagawa I."/>
            <person name="Osaki M."/>
            <person name="Sekizaki T."/>
            <person name="Gottschalk M."/>
            <person name="Kumagai Y."/>
            <person name="Hamada S."/>
        </authorList>
    </citation>
    <scope>NUCLEOTIDE SEQUENCE</scope>
    <source>
        <strain evidence="3">86-5192</strain>
    </source>
</reference>
<protein>
    <submittedName>
        <fullName evidence="2">Cps20I</fullName>
    </submittedName>
    <submittedName>
        <fullName evidence="3">Putative oligosaccharide repeat unit polymerase</fullName>
    </submittedName>
</protein>
<accession>M1VP16</accession>
<evidence type="ECO:0000313" key="3">
    <source>
        <dbReference type="EMBL" id="BAM94792.1"/>
    </source>
</evidence>